<keyword evidence="4" id="KW-0456">Lyase</keyword>
<dbReference type="InterPro" id="IPR006913">
    <property type="entry name" value="CENP-V/GFA"/>
</dbReference>
<feature type="domain" description="CENP-V/GFA" evidence="5">
    <location>
        <begin position="5"/>
        <end position="119"/>
    </location>
</feature>
<dbReference type="RefSeq" id="WP_064988530.1">
    <property type="nucleotide sequence ID" value="NZ_CP033361.1"/>
</dbReference>
<sequence length="138" mass="14906">MSDSHHGSCLCGAVRFRTSGPLRGVVYCHCSQCRKQSGHFYAATNVADADIVIEGAESITWYEASAFASRGFCKTCGSVLFWKPRTQDYISVMAGAFDGPTGLKADCHIFVGDKGDYYSIDDGLPQFEKSTPSIAVAE</sequence>
<proteinExistence type="inferred from homology"/>
<protein>
    <submittedName>
        <fullName evidence="6">GFA family protein</fullName>
    </submittedName>
</protein>
<dbReference type="Gene3D" id="3.90.1590.10">
    <property type="entry name" value="glutathione-dependent formaldehyde- activating enzyme (gfa)"/>
    <property type="match status" value="1"/>
</dbReference>
<accession>A0A6M7UGZ8</accession>
<evidence type="ECO:0000256" key="2">
    <source>
        <dbReference type="ARBA" id="ARBA00022723"/>
    </source>
</evidence>
<reference evidence="6 7" key="1">
    <citation type="submission" date="2018-10" db="EMBL/GenBank/DDBJ databases">
        <authorList>
            <person name="Perry B.J."/>
            <person name="Sullivan J.T."/>
            <person name="Murphy R.J.T."/>
            <person name="Ramsay J.P."/>
            <person name="Ronson C.W."/>
        </authorList>
    </citation>
    <scope>NUCLEOTIDE SEQUENCE [LARGE SCALE GENOMIC DNA]</scope>
    <source>
        <strain evidence="6 7">NZP2014</strain>
    </source>
</reference>
<gene>
    <name evidence="6" type="ORF">EB233_18655</name>
</gene>
<keyword evidence="3" id="KW-0862">Zinc</keyword>
<dbReference type="InterPro" id="IPR011057">
    <property type="entry name" value="Mss4-like_sf"/>
</dbReference>
<dbReference type="KEGG" id="merd:EB233_18655"/>
<dbReference type="EMBL" id="CP033361">
    <property type="protein sequence ID" value="QKC77269.1"/>
    <property type="molecule type" value="Genomic_DNA"/>
</dbReference>
<name>A0A6M7UGZ8_9HYPH</name>
<dbReference type="PANTHER" id="PTHR33337">
    <property type="entry name" value="GFA DOMAIN-CONTAINING PROTEIN"/>
    <property type="match status" value="1"/>
</dbReference>
<keyword evidence="2" id="KW-0479">Metal-binding</keyword>
<dbReference type="PANTHER" id="PTHR33337:SF40">
    <property type="entry name" value="CENP-V_GFA DOMAIN-CONTAINING PROTEIN-RELATED"/>
    <property type="match status" value="1"/>
</dbReference>
<keyword evidence="7" id="KW-1185">Reference proteome</keyword>
<dbReference type="GO" id="GO:0046872">
    <property type="term" value="F:metal ion binding"/>
    <property type="evidence" value="ECO:0007669"/>
    <property type="project" value="UniProtKB-KW"/>
</dbReference>
<evidence type="ECO:0000256" key="4">
    <source>
        <dbReference type="ARBA" id="ARBA00023239"/>
    </source>
</evidence>
<comment type="similarity">
    <text evidence="1">Belongs to the Gfa family.</text>
</comment>
<dbReference type="GO" id="GO:0016846">
    <property type="term" value="F:carbon-sulfur lyase activity"/>
    <property type="evidence" value="ECO:0007669"/>
    <property type="project" value="InterPro"/>
</dbReference>
<dbReference type="SUPFAM" id="SSF51316">
    <property type="entry name" value="Mss4-like"/>
    <property type="match status" value="1"/>
</dbReference>
<evidence type="ECO:0000256" key="1">
    <source>
        <dbReference type="ARBA" id="ARBA00005495"/>
    </source>
</evidence>
<evidence type="ECO:0000256" key="3">
    <source>
        <dbReference type="ARBA" id="ARBA00022833"/>
    </source>
</evidence>
<dbReference type="Proteomes" id="UP000503339">
    <property type="component" value="Chromosome"/>
</dbReference>
<dbReference type="Pfam" id="PF04828">
    <property type="entry name" value="GFA"/>
    <property type="match status" value="1"/>
</dbReference>
<evidence type="ECO:0000313" key="6">
    <source>
        <dbReference type="EMBL" id="QKC77269.1"/>
    </source>
</evidence>
<dbReference type="PROSITE" id="PS51891">
    <property type="entry name" value="CENP_V_GFA"/>
    <property type="match status" value="1"/>
</dbReference>
<evidence type="ECO:0000259" key="5">
    <source>
        <dbReference type="PROSITE" id="PS51891"/>
    </source>
</evidence>
<organism evidence="6 7">
    <name type="scientific">Mesorhizobium erdmanii</name>
    <dbReference type="NCBI Taxonomy" id="1777866"/>
    <lineage>
        <taxon>Bacteria</taxon>
        <taxon>Pseudomonadati</taxon>
        <taxon>Pseudomonadota</taxon>
        <taxon>Alphaproteobacteria</taxon>
        <taxon>Hyphomicrobiales</taxon>
        <taxon>Phyllobacteriaceae</taxon>
        <taxon>Mesorhizobium</taxon>
    </lineage>
</organism>
<evidence type="ECO:0000313" key="7">
    <source>
        <dbReference type="Proteomes" id="UP000503339"/>
    </source>
</evidence>
<dbReference type="AlphaFoldDB" id="A0A6M7UGZ8"/>